<sequence>MTGTTSPSPRPGATGSRPLQGAVPHTRPRWVTVTVLVAVVAVVAFVVLHLAGGGMRGHG</sequence>
<reference evidence="3 4" key="1">
    <citation type="submission" date="2020-10" db="EMBL/GenBank/DDBJ databases">
        <title>Streptomyces chromofuscus complate genome analysis.</title>
        <authorList>
            <person name="Anwar N."/>
        </authorList>
    </citation>
    <scope>NUCLEOTIDE SEQUENCE [LARGE SCALE GENOMIC DNA]</scope>
    <source>
        <strain evidence="3 4">DSM 40273</strain>
    </source>
</reference>
<feature type="transmembrane region" description="Helical" evidence="2">
    <location>
        <begin position="30"/>
        <end position="51"/>
    </location>
</feature>
<keyword evidence="2" id="KW-1133">Transmembrane helix</keyword>
<dbReference type="EMBL" id="CP063374">
    <property type="protein sequence ID" value="QOV44805.1"/>
    <property type="molecule type" value="Genomic_DNA"/>
</dbReference>
<keyword evidence="2" id="KW-0472">Membrane</keyword>
<dbReference type="AlphaFoldDB" id="A0A7M2TA34"/>
<evidence type="ECO:0000313" key="3">
    <source>
        <dbReference type="EMBL" id="QOV44805.1"/>
    </source>
</evidence>
<accession>A0A7M2TA34</accession>
<name>A0A7M2TA34_STRCW</name>
<evidence type="ECO:0000313" key="4">
    <source>
        <dbReference type="Proteomes" id="UP000594008"/>
    </source>
</evidence>
<dbReference type="Proteomes" id="UP000594008">
    <property type="component" value="Chromosome"/>
</dbReference>
<dbReference type="RefSeq" id="WP_189697459.1">
    <property type="nucleotide sequence ID" value="NZ_BMTA01000005.1"/>
</dbReference>
<keyword evidence="4" id="KW-1185">Reference proteome</keyword>
<gene>
    <name evidence="3" type="ORF">IPT68_01955</name>
</gene>
<organism evidence="3 4">
    <name type="scientific">Streptomyces chromofuscus</name>
    <dbReference type="NCBI Taxonomy" id="42881"/>
    <lineage>
        <taxon>Bacteria</taxon>
        <taxon>Bacillati</taxon>
        <taxon>Actinomycetota</taxon>
        <taxon>Actinomycetes</taxon>
        <taxon>Kitasatosporales</taxon>
        <taxon>Streptomycetaceae</taxon>
        <taxon>Streptomyces</taxon>
    </lineage>
</organism>
<protein>
    <submittedName>
        <fullName evidence="3">Uncharacterized protein</fullName>
    </submittedName>
</protein>
<feature type="region of interest" description="Disordered" evidence="1">
    <location>
        <begin position="1"/>
        <end position="24"/>
    </location>
</feature>
<keyword evidence="2" id="KW-0812">Transmembrane</keyword>
<proteinExistence type="predicted"/>
<dbReference type="KEGG" id="schf:IPT68_01955"/>
<evidence type="ECO:0000256" key="2">
    <source>
        <dbReference type="SAM" id="Phobius"/>
    </source>
</evidence>
<evidence type="ECO:0000256" key="1">
    <source>
        <dbReference type="SAM" id="MobiDB-lite"/>
    </source>
</evidence>